<accession>A0A0F7VMX0</accession>
<evidence type="ECO:0000313" key="3">
    <source>
        <dbReference type="Proteomes" id="UP000035016"/>
    </source>
</evidence>
<evidence type="ECO:0000256" key="1">
    <source>
        <dbReference type="SAM" id="MobiDB-lite"/>
    </source>
</evidence>
<evidence type="ECO:0000313" key="2">
    <source>
        <dbReference type="EMBL" id="CQR59518.1"/>
    </source>
</evidence>
<gene>
    <name evidence="2" type="primary">sle_00560</name>
</gene>
<reference evidence="2 3" key="1">
    <citation type="submission" date="2015-02" db="EMBL/GenBank/DDBJ databases">
        <authorList>
            <person name="Gomez-Escribano P.J."/>
        </authorList>
    </citation>
    <scope>NUCLEOTIDE SEQUENCE [LARGE SCALE GENOMIC DNA]</scope>
    <source>
        <strain evidence="3">C34 (DSM 42122 / NRRL B-24963)</strain>
    </source>
</reference>
<organism evidence="2 3">
    <name type="scientific">Streptomyces leeuwenhoekii</name>
    <dbReference type="NCBI Taxonomy" id="1437453"/>
    <lineage>
        <taxon>Bacteria</taxon>
        <taxon>Bacillati</taxon>
        <taxon>Actinomycetota</taxon>
        <taxon>Actinomycetes</taxon>
        <taxon>Kitasatosporales</taxon>
        <taxon>Streptomycetaceae</taxon>
        <taxon>Streptomyces</taxon>
    </lineage>
</organism>
<proteinExistence type="predicted"/>
<feature type="compositionally biased region" description="Pro residues" evidence="1">
    <location>
        <begin position="1"/>
        <end position="12"/>
    </location>
</feature>
<sequence length="80" mass="8725">MSQQPAPAPVPDRQPLDENAAASIRAYAADQRARIDVLASVLEDIAENGYPAAESGVLWEDARDAHLERLADEQQSRRVA</sequence>
<name>A0A0F7VMX0_STRLW</name>
<dbReference type="AlphaFoldDB" id="A0A0F7VMX0"/>
<feature type="region of interest" description="Disordered" evidence="1">
    <location>
        <begin position="1"/>
        <end position="22"/>
    </location>
</feature>
<protein>
    <submittedName>
        <fullName evidence="2">Uncharacterized protein</fullName>
    </submittedName>
</protein>
<dbReference type="EMBL" id="LN831790">
    <property type="protein sequence ID" value="CQR59518.1"/>
    <property type="molecule type" value="Genomic_DNA"/>
</dbReference>
<dbReference type="Proteomes" id="UP000035016">
    <property type="component" value="Chromosome Chromosome"/>
</dbReference>
<dbReference type="RefSeq" id="WP_029381926.1">
    <property type="nucleotide sequence ID" value="NZ_AZSD01000071.1"/>
</dbReference>
<dbReference type="KEGG" id="sle:sle_00560"/>